<accession>A0ACC1HJV3</accession>
<gene>
    <name evidence="1" type="ORF">EV182_008946</name>
</gene>
<sequence>MDVSPSGDVAMFGDNHGILHIWSATDSPTLNLNPIDPPLPHIKGAVGGSGSEAALLVDDPRMSFSDCPLINYDRPELLLSHPRVDDVFDVAKPLPQIDPALLASMQVSDFVGY</sequence>
<protein>
    <submittedName>
        <fullName evidence="1">Uncharacterized protein</fullName>
    </submittedName>
</protein>
<evidence type="ECO:0000313" key="2">
    <source>
        <dbReference type="Proteomes" id="UP001145114"/>
    </source>
</evidence>
<keyword evidence="2" id="KW-1185">Reference proteome</keyword>
<dbReference type="Proteomes" id="UP001145114">
    <property type="component" value="Unassembled WGS sequence"/>
</dbReference>
<dbReference type="EMBL" id="JAMZIH010005096">
    <property type="protein sequence ID" value="KAJ1676068.1"/>
    <property type="molecule type" value="Genomic_DNA"/>
</dbReference>
<organism evidence="1 2">
    <name type="scientific">Spiromyces aspiralis</name>
    <dbReference type="NCBI Taxonomy" id="68401"/>
    <lineage>
        <taxon>Eukaryota</taxon>
        <taxon>Fungi</taxon>
        <taxon>Fungi incertae sedis</taxon>
        <taxon>Zoopagomycota</taxon>
        <taxon>Kickxellomycotina</taxon>
        <taxon>Kickxellomycetes</taxon>
        <taxon>Kickxellales</taxon>
        <taxon>Kickxellaceae</taxon>
        <taxon>Spiromyces</taxon>
    </lineage>
</organism>
<name>A0ACC1HJV3_9FUNG</name>
<feature type="non-terminal residue" evidence="1">
    <location>
        <position position="113"/>
    </location>
</feature>
<evidence type="ECO:0000313" key="1">
    <source>
        <dbReference type="EMBL" id="KAJ1676068.1"/>
    </source>
</evidence>
<proteinExistence type="predicted"/>
<comment type="caution">
    <text evidence="1">The sequence shown here is derived from an EMBL/GenBank/DDBJ whole genome shotgun (WGS) entry which is preliminary data.</text>
</comment>
<reference evidence="1" key="1">
    <citation type="submission" date="2022-06" db="EMBL/GenBank/DDBJ databases">
        <title>Phylogenomic reconstructions and comparative analyses of Kickxellomycotina fungi.</title>
        <authorList>
            <person name="Reynolds N.K."/>
            <person name="Stajich J.E."/>
            <person name="Barry K."/>
            <person name="Grigoriev I.V."/>
            <person name="Crous P."/>
            <person name="Smith M.E."/>
        </authorList>
    </citation>
    <scope>NUCLEOTIDE SEQUENCE</scope>
    <source>
        <strain evidence="1">RSA 2271</strain>
    </source>
</reference>